<dbReference type="Proteomes" id="UP000515129">
    <property type="component" value="Chromosome 21"/>
</dbReference>
<organism evidence="2 3">
    <name type="scientific">Carassius auratus</name>
    <name type="common">Goldfish</name>
    <dbReference type="NCBI Taxonomy" id="7957"/>
    <lineage>
        <taxon>Eukaryota</taxon>
        <taxon>Metazoa</taxon>
        <taxon>Chordata</taxon>
        <taxon>Craniata</taxon>
        <taxon>Vertebrata</taxon>
        <taxon>Euteleostomi</taxon>
        <taxon>Actinopterygii</taxon>
        <taxon>Neopterygii</taxon>
        <taxon>Teleostei</taxon>
        <taxon>Ostariophysi</taxon>
        <taxon>Cypriniformes</taxon>
        <taxon>Cyprinidae</taxon>
        <taxon>Cyprininae</taxon>
        <taxon>Carassius</taxon>
    </lineage>
</organism>
<reference evidence="3" key="1">
    <citation type="submission" date="2025-08" db="UniProtKB">
        <authorList>
            <consortium name="RefSeq"/>
        </authorList>
    </citation>
    <scope>IDENTIFICATION</scope>
    <source>
        <strain evidence="3">Wakin</strain>
        <tissue evidence="3">Muscle</tissue>
    </source>
</reference>
<dbReference type="CDD" id="cd00220">
    <property type="entry name" value="VMO-I"/>
    <property type="match status" value="1"/>
</dbReference>
<dbReference type="PANTHER" id="PTHR18841">
    <property type="entry name" value="VITELLINE MEMBRANE OUTER LAYER PROTEIN I-RELATED"/>
    <property type="match status" value="1"/>
</dbReference>
<protein>
    <submittedName>
        <fullName evidence="3">Vitelline membrane outer layer protein 1 homolog</fullName>
    </submittedName>
</protein>
<feature type="signal peptide" evidence="1">
    <location>
        <begin position="1"/>
        <end position="23"/>
    </location>
</feature>
<dbReference type="PANTHER" id="PTHR18841:SF0">
    <property type="entry name" value="VITELLINE MEMBRANE OUTER LAYER 1 HOMOLOG A-RELATED"/>
    <property type="match status" value="1"/>
</dbReference>
<dbReference type="RefSeq" id="XP_026052771.1">
    <property type="nucleotide sequence ID" value="XM_026196986.1"/>
</dbReference>
<dbReference type="InterPro" id="IPR036706">
    <property type="entry name" value="VOMI_sf"/>
</dbReference>
<dbReference type="GeneID" id="113039087"/>
<keyword evidence="2" id="KW-1185">Reference proteome</keyword>
<evidence type="ECO:0000256" key="1">
    <source>
        <dbReference type="SAM" id="SignalP"/>
    </source>
</evidence>
<feature type="chain" id="PRO_5028470422" evidence="1">
    <location>
        <begin position="24"/>
        <end position="208"/>
    </location>
</feature>
<proteinExistence type="predicted"/>
<name>A0A6P6IYF9_CARAU</name>
<accession>A0A6P6IYF9</accession>
<evidence type="ECO:0000313" key="2">
    <source>
        <dbReference type="Proteomes" id="UP000515129"/>
    </source>
</evidence>
<dbReference type="SUPFAM" id="SSF51092">
    <property type="entry name" value="Vitelline membrane outer protein-I (VMO-I)"/>
    <property type="match status" value="1"/>
</dbReference>
<dbReference type="AlphaFoldDB" id="A0A6P6IYF9"/>
<sequence length="208" mass="22282">MHQFTSIMFSLLVITGLQVSVQTGEKRSEGNLDRPYKSELTVTNGGGWGFWGEVDMCPDGTYAAGFSLKVEAPVGQADDTALNGIRLYCVGSGNLTDSYPSYCKVQSDVASWGQWTDITWCPSALLTAFQLSVEPPQGNADDTAANNIMFRCSNGVSQLGNGTDLGDWGDWSDTCEGTGICGLRTLVELPQGNGDDTALNDVIMYCCD</sequence>
<gene>
    <name evidence="3" type="primary">LOC113039087</name>
</gene>
<dbReference type="KEGG" id="caua:113039087"/>
<evidence type="ECO:0000313" key="3">
    <source>
        <dbReference type="RefSeq" id="XP_026052771.1"/>
    </source>
</evidence>
<dbReference type="GO" id="GO:0005615">
    <property type="term" value="C:extracellular space"/>
    <property type="evidence" value="ECO:0007669"/>
    <property type="project" value="TreeGrafter"/>
</dbReference>
<dbReference type="InterPro" id="IPR005515">
    <property type="entry name" value="VOMI"/>
</dbReference>
<dbReference type="Gene3D" id="2.100.10.20">
    <property type="entry name" value="Vitelline membrane outer layer protein I (VOMI)"/>
    <property type="match status" value="1"/>
</dbReference>
<dbReference type="Pfam" id="PF03762">
    <property type="entry name" value="VOMI"/>
    <property type="match status" value="1"/>
</dbReference>
<dbReference type="OrthoDB" id="6344411at2759"/>
<keyword evidence="1" id="KW-0732">Signal</keyword>